<organism evidence="1 2">
    <name type="scientific">Mycobacterium phage Beezoo</name>
    <dbReference type="NCBI Taxonomy" id="2250355"/>
    <lineage>
        <taxon>Viruses</taxon>
        <taxon>Duplodnaviria</taxon>
        <taxon>Heunggongvirae</taxon>
        <taxon>Uroviricota</taxon>
        <taxon>Caudoviricetes</taxon>
        <taxon>Weiservirinae</taxon>
        <taxon>Anayavirus</taxon>
        <taxon>Anayavirus beezoo</taxon>
    </lineage>
</organism>
<dbReference type="GeneID" id="60324223"/>
<dbReference type="EMBL" id="MH371113">
    <property type="protein sequence ID" value="AXC35815.1"/>
    <property type="molecule type" value="Genomic_DNA"/>
</dbReference>
<accession>A0A2Z5H6U0</accession>
<evidence type="ECO:0000313" key="1">
    <source>
        <dbReference type="EMBL" id="AXC35815.1"/>
    </source>
</evidence>
<sequence>MLRWPSLATGTDLFVNLFSRLQIEQIGTDSKHKSVLALPQVKDGVLSLVYRSTDSFRLTSRVEIPGVFPGRFPSGAWCGAHMEKSVDL</sequence>
<name>A0A2Z5H6U0_9CAUD</name>
<evidence type="ECO:0000313" key="2">
    <source>
        <dbReference type="Proteomes" id="UP000253341"/>
    </source>
</evidence>
<dbReference type="Proteomes" id="UP000253341">
    <property type="component" value="Segment"/>
</dbReference>
<gene>
    <name evidence="1" type="primary">72</name>
    <name evidence="1" type="ORF">SEA_BEEZOO_72</name>
</gene>
<dbReference type="KEGG" id="vg:60324223"/>
<proteinExistence type="predicted"/>
<dbReference type="RefSeq" id="YP_009952764.1">
    <property type="nucleotide sequence ID" value="NC_051615.1"/>
</dbReference>
<reference evidence="1 2" key="1">
    <citation type="submission" date="2018-05" db="EMBL/GenBank/DDBJ databases">
        <authorList>
            <person name="Zhu B.Z."/>
            <person name="Cash A.M."/>
            <person name="Martinez Z.C."/>
            <person name="Herschberg M.B."/>
            <person name="Vranjkovina E."/>
            <person name="Halmadine O.M."/>
            <person name="Moe E."/>
            <person name="Gaffney B.L."/>
            <person name="Staples A.K."/>
            <person name="King R.A."/>
            <person name="Rinehart C.A."/>
            <person name="Rowland N.S."/>
            <person name="Garlena R.A."/>
            <person name="Russell D.A."/>
            <person name="Pope W.H."/>
            <person name="Jacobs-Sera D."/>
            <person name="Hendrix R.W."/>
            <person name="Hatfull G.F."/>
        </authorList>
    </citation>
    <scope>NUCLEOTIDE SEQUENCE [LARGE SCALE GENOMIC DNA]</scope>
</reference>
<keyword evidence="2" id="KW-1185">Reference proteome</keyword>
<protein>
    <submittedName>
        <fullName evidence="1">Uncharacterized protein</fullName>
    </submittedName>
</protein>